<dbReference type="PANTHER" id="PTHR34986:SF1">
    <property type="entry name" value="PROTEIN YIAL"/>
    <property type="match status" value="1"/>
</dbReference>
<evidence type="ECO:0000313" key="1">
    <source>
        <dbReference type="EMBL" id="SHG94736.1"/>
    </source>
</evidence>
<accession>A0A1M5NYU1</accession>
<dbReference type="AlphaFoldDB" id="A0A1M5NYU1"/>
<dbReference type="Pfam" id="PF04074">
    <property type="entry name" value="DUF386"/>
    <property type="match status" value="1"/>
</dbReference>
<evidence type="ECO:0000313" key="2">
    <source>
        <dbReference type="Proteomes" id="UP000184071"/>
    </source>
</evidence>
<dbReference type="PANTHER" id="PTHR34986">
    <property type="entry name" value="EVOLVED BETA-GALACTOSIDASE SUBUNIT BETA"/>
    <property type="match status" value="1"/>
</dbReference>
<dbReference type="InterPro" id="IPR037012">
    <property type="entry name" value="NanQ/TabA/YiaL_sf"/>
</dbReference>
<dbReference type="InterPro" id="IPR004375">
    <property type="entry name" value="NanQ/TabA/YiaL"/>
</dbReference>
<sequence length="150" mass="17301">MITDTIENLSNYKVIYPEITELIDILKKSDLESLHEKTISNEITLIPIQSKKVSESFDENILEAHKKLMDIHITLNGIDVIAYADVNREVEEYKKYIEADDYALFKSNTIKEIIIPKGYFCIIPNNFAHMALYKGHSDVKKIVVKLRADL</sequence>
<protein>
    <submittedName>
        <fullName evidence="1">YhcH/YjgK/YiaL family protein</fullName>
    </submittedName>
</protein>
<name>A0A1M5NYU1_9FLAO</name>
<dbReference type="STRING" id="370979.SAMN05443663_104335"/>
<dbReference type="NCBIfam" id="TIGR00022">
    <property type="entry name" value="YhcH/YjgK/YiaL family protein"/>
    <property type="match status" value="1"/>
</dbReference>
<dbReference type="OrthoDB" id="9792756at2"/>
<dbReference type="RefSeq" id="WP_073416409.1">
    <property type="nucleotide sequence ID" value="NZ_FQWC01000004.1"/>
</dbReference>
<dbReference type="Gene3D" id="2.60.120.370">
    <property type="entry name" value="YhcH/YjgK/YiaL"/>
    <property type="match status" value="1"/>
</dbReference>
<organism evidence="1 2">
    <name type="scientific">Flavobacterium defluvii</name>
    <dbReference type="NCBI Taxonomy" id="370979"/>
    <lineage>
        <taxon>Bacteria</taxon>
        <taxon>Pseudomonadati</taxon>
        <taxon>Bacteroidota</taxon>
        <taxon>Flavobacteriia</taxon>
        <taxon>Flavobacteriales</taxon>
        <taxon>Flavobacteriaceae</taxon>
        <taxon>Flavobacterium</taxon>
    </lineage>
</organism>
<dbReference type="EMBL" id="FQWC01000004">
    <property type="protein sequence ID" value="SHG94736.1"/>
    <property type="molecule type" value="Genomic_DNA"/>
</dbReference>
<dbReference type="SUPFAM" id="SSF51197">
    <property type="entry name" value="Clavaminate synthase-like"/>
    <property type="match status" value="1"/>
</dbReference>
<reference evidence="2" key="1">
    <citation type="submission" date="2016-11" db="EMBL/GenBank/DDBJ databases">
        <authorList>
            <person name="Varghese N."/>
            <person name="Submissions S."/>
        </authorList>
    </citation>
    <scope>NUCLEOTIDE SEQUENCE [LARGE SCALE GENOMIC DNA]</scope>
    <source>
        <strain evidence="2">DSM 17963</strain>
    </source>
</reference>
<dbReference type="Proteomes" id="UP000184071">
    <property type="component" value="Unassembled WGS sequence"/>
</dbReference>
<dbReference type="GO" id="GO:0005829">
    <property type="term" value="C:cytosol"/>
    <property type="evidence" value="ECO:0007669"/>
    <property type="project" value="TreeGrafter"/>
</dbReference>
<proteinExistence type="predicted"/>
<gene>
    <name evidence="1" type="ORF">SAMN05443663_104335</name>
</gene>
<keyword evidence="2" id="KW-1185">Reference proteome</keyword>